<comment type="caution">
    <text evidence="1">The sequence shown here is derived from an EMBL/GenBank/DDBJ whole genome shotgun (WGS) entry which is preliminary data.</text>
</comment>
<dbReference type="SUPFAM" id="SSF55797">
    <property type="entry name" value="PR-1-like"/>
    <property type="match status" value="1"/>
</dbReference>
<evidence type="ECO:0000313" key="1">
    <source>
        <dbReference type="EMBL" id="KAJ1358448.1"/>
    </source>
</evidence>
<organism evidence="1 2">
    <name type="scientific">Parelaphostrongylus tenuis</name>
    <name type="common">Meningeal worm</name>
    <dbReference type="NCBI Taxonomy" id="148309"/>
    <lineage>
        <taxon>Eukaryota</taxon>
        <taxon>Metazoa</taxon>
        <taxon>Ecdysozoa</taxon>
        <taxon>Nematoda</taxon>
        <taxon>Chromadorea</taxon>
        <taxon>Rhabditida</taxon>
        <taxon>Rhabditina</taxon>
        <taxon>Rhabditomorpha</taxon>
        <taxon>Strongyloidea</taxon>
        <taxon>Metastrongylidae</taxon>
        <taxon>Parelaphostrongylus</taxon>
    </lineage>
</organism>
<proteinExistence type="predicted"/>
<sequence>MANAATTRFGCSFSICNEFSSPFVSFVCQYGKPYVSVDVPIYKEGPPCNDCNDSCVFGSLCNNDDVLIYTNNHLTCGHLLLGVDFFLEEYNRRESAESRDGATGESRRRTQHLAGLRSSDLRGLSHFRAPKDHGVTLRSSAHAQIRPPMDDYCAAKGEYVAGVRTTSEDVPSKYPTKAEFKRNHQGSAIYDNYKKRRSIIFFQIGRCQKSGKRTEQ</sequence>
<evidence type="ECO:0000313" key="2">
    <source>
        <dbReference type="Proteomes" id="UP001196413"/>
    </source>
</evidence>
<keyword evidence="2" id="KW-1185">Reference proteome</keyword>
<reference evidence="1" key="1">
    <citation type="submission" date="2021-06" db="EMBL/GenBank/DDBJ databases">
        <title>Parelaphostrongylus tenuis whole genome reference sequence.</title>
        <authorList>
            <person name="Garwood T.J."/>
            <person name="Larsen P.A."/>
            <person name="Fountain-Jones N.M."/>
            <person name="Garbe J.R."/>
            <person name="Macchietto M.G."/>
            <person name="Kania S.A."/>
            <person name="Gerhold R.W."/>
            <person name="Richards J.E."/>
            <person name="Wolf T.M."/>
        </authorList>
    </citation>
    <scope>NUCLEOTIDE SEQUENCE</scope>
    <source>
        <strain evidence="1">MNPRO001-30</strain>
        <tissue evidence="1">Meninges</tissue>
    </source>
</reference>
<protein>
    <submittedName>
        <fullName evidence="1">Uncharacterized protein</fullName>
    </submittedName>
</protein>
<dbReference type="Gene3D" id="3.40.33.10">
    <property type="entry name" value="CAP"/>
    <property type="match status" value="1"/>
</dbReference>
<name>A0AAD5MKP3_PARTN</name>
<dbReference type="EMBL" id="JAHQIW010003380">
    <property type="protein sequence ID" value="KAJ1358448.1"/>
    <property type="molecule type" value="Genomic_DNA"/>
</dbReference>
<dbReference type="AlphaFoldDB" id="A0AAD5MKP3"/>
<dbReference type="Proteomes" id="UP001196413">
    <property type="component" value="Unassembled WGS sequence"/>
</dbReference>
<accession>A0AAD5MKP3</accession>
<dbReference type="InterPro" id="IPR035940">
    <property type="entry name" value="CAP_sf"/>
</dbReference>
<gene>
    <name evidence="1" type="ORF">KIN20_016875</name>
</gene>